<feature type="transmembrane region" description="Helical" evidence="8">
    <location>
        <begin position="103"/>
        <end position="123"/>
    </location>
</feature>
<evidence type="ECO:0000256" key="5">
    <source>
        <dbReference type="ARBA" id="ARBA00022984"/>
    </source>
</evidence>
<feature type="transmembrane region" description="Helical" evidence="8">
    <location>
        <begin position="425"/>
        <end position="444"/>
    </location>
</feature>
<keyword evidence="4" id="KW-0133">Cell shape</keyword>
<evidence type="ECO:0000256" key="3">
    <source>
        <dbReference type="ARBA" id="ARBA00022692"/>
    </source>
</evidence>
<dbReference type="EMBL" id="JACBXV010000010">
    <property type="protein sequence ID" value="NYS68234.1"/>
    <property type="molecule type" value="Genomic_DNA"/>
</dbReference>
<feature type="transmembrane region" description="Helical" evidence="8">
    <location>
        <begin position="143"/>
        <end position="165"/>
    </location>
</feature>
<organism evidence="9 10">
    <name type="scientific">Actinomyces bowdenii</name>
    <dbReference type="NCBI Taxonomy" id="131109"/>
    <lineage>
        <taxon>Bacteria</taxon>
        <taxon>Bacillati</taxon>
        <taxon>Actinomycetota</taxon>
        <taxon>Actinomycetes</taxon>
        <taxon>Actinomycetales</taxon>
        <taxon>Actinomycetaceae</taxon>
        <taxon>Actinomyces</taxon>
    </lineage>
</organism>
<dbReference type="PANTHER" id="PTHR47019:SF1">
    <property type="entry name" value="LIPID II FLIPPASE MURJ"/>
    <property type="match status" value="1"/>
</dbReference>
<protein>
    <recommendedName>
        <fullName evidence="11">Virulence factor MviN</fullName>
    </recommendedName>
</protein>
<evidence type="ECO:0000256" key="4">
    <source>
        <dbReference type="ARBA" id="ARBA00022960"/>
    </source>
</evidence>
<evidence type="ECO:0000256" key="2">
    <source>
        <dbReference type="ARBA" id="ARBA00022475"/>
    </source>
</evidence>
<sequence length="560" mass="55069">MSGGTASPTRGPGAAGPRGLLGAAGGVAGLTLVSRVLGFLRWIVQASTLGAGTVAGAYATANQVPNVLYEVVVGGALAATVVPLLAGPVAAGRREEAARTASALLGLVLVVLLPLCLALAVLAEPIAGLFPASQGVDTAVQVALVADFLRMFALQVLLYGVGVVLTGVLQAHGSFTWPALAPILSSLTVMATYGAYGAMAPAADGPPSAVALHVLGWGTTAGVAALSLPLLWPVHRLGLRLRPTLRLGGAQAGRALRLAGAGIWSLLAQQASVLAVLALARSGGTTGTIAVYQYTQAVYVLPYAVLAVPVATVLYPRLTTAFSAERRPEASGRGAPADAAGPPAPASQAAELAARSTGAVVAVAVAGAGMLLAASHAAERFFALLTGQVAGMGAALAVLAPALVGYVLIYQVTRVLFAADRSRDAALATGAGWVIVAGASWAAVGLLSQGGDGAATLLGLAVGQSAGMACAGAGLLVALARLLGARALAPAGRALLLGAPVALACGLAVRALSAAVDSPAAAIALACLGALATAAVVLGLLHARDRALLGVLRQPRQVRA</sequence>
<dbReference type="InterPro" id="IPR004268">
    <property type="entry name" value="MurJ"/>
</dbReference>
<dbReference type="GO" id="GO:0008360">
    <property type="term" value="P:regulation of cell shape"/>
    <property type="evidence" value="ECO:0007669"/>
    <property type="project" value="UniProtKB-KW"/>
</dbReference>
<keyword evidence="2" id="KW-1003">Cell membrane</keyword>
<evidence type="ECO:0000313" key="10">
    <source>
        <dbReference type="Proteomes" id="UP000572528"/>
    </source>
</evidence>
<evidence type="ECO:0000256" key="6">
    <source>
        <dbReference type="ARBA" id="ARBA00022989"/>
    </source>
</evidence>
<proteinExistence type="predicted"/>
<gene>
    <name evidence="9" type="ORF">HZZ05_01590</name>
</gene>
<reference evidence="9 10" key="1">
    <citation type="submission" date="2020-07" db="EMBL/GenBank/DDBJ databases">
        <title>MOT database genomes.</title>
        <authorList>
            <person name="Joseph S."/>
            <person name="Aduse-Opoku J."/>
            <person name="Hashim A."/>
            <person name="Wade W."/>
            <person name="Curtis M."/>
        </authorList>
    </citation>
    <scope>NUCLEOTIDE SEQUENCE [LARGE SCALE GENOMIC DNA]</scope>
    <source>
        <strain evidence="9 10">WMus004</strain>
    </source>
</reference>
<accession>A0A853EGD6</accession>
<dbReference type="GO" id="GO:0034204">
    <property type="term" value="P:lipid translocation"/>
    <property type="evidence" value="ECO:0007669"/>
    <property type="project" value="TreeGrafter"/>
</dbReference>
<feature type="transmembrane region" description="Helical" evidence="8">
    <location>
        <begin position="390"/>
        <end position="413"/>
    </location>
</feature>
<dbReference type="InterPro" id="IPR051050">
    <property type="entry name" value="Lipid_II_flippase_MurJ/MviN"/>
</dbReference>
<feature type="transmembrane region" description="Helical" evidence="8">
    <location>
        <begin position="210"/>
        <end position="234"/>
    </location>
</feature>
<evidence type="ECO:0008006" key="11">
    <source>
        <dbReference type="Google" id="ProtNLM"/>
    </source>
</evidence>
<dbReference type="Proteomes" id="UP000572528">
    <property type="component" value="Unassembled WGS sequence"/>
</dbReference>
<keyword evidence="3 8" id="KW-0812">Transmembrane</keyword>
<feature type="transmembrane region" description="Helical" evidence="8">
    <location>
        <begin position="42"/>
        <end position="61"/>
    </location>
</feature>
<evidence type="ECO:0000313" key="9">
    <source>
        <dbReference type="EMBL" id="NYS68234.1"/>
    </source>
</evidence>
<evidence type="ECO:0000256" key="1">
    <source>
        <dbReference type="ARBA" id="ARBA00004651"/>
    </source>
</evidence>
<feature type="transmembrane region" description="Helical" evidence="8">
    <location>
        <begin position="358"/>
        <end position="378"/>
    </location>
</feature>
<dbReference type="PRINTS" id="PR01806">
    <property type="entry name" value="VIRFACTRMVIN"/>
</dbReference>
<dbReference type="PANTHER" id="PTHR47019">
    <property type="entry name" value="LIPID II FLIPPASE MURJ"/>
    <property type="match status" value="1"/>
</dbReference>
<feature type="transmembrane region" description="Helical" evidence="8">
    <location>
        <begin position="522"/>
        <end position="543"/>
    </location>
</feature>
<feature type="transmembrane region" description="Helical" evidence="8">
    <location>
        <begin position="456"/>
        <end position="483"/>
    </location>
</feature>
<dbReference type="GO" id="GO:0015648">
    <property type="term" value="F:lipid-linked peptidoglycan transporter activity"/>
    <property type="evidence" value="ECO:0007669"/>
    <property type="project" value="TreeGrafter"/>
</dbReference>
<dbReference type="GO" id="GO:0005886">
    <property type="term" value="C:plasma membrane"/>
    <property type="evidence" value="ECO:0007669"/>
    <property type="project" value="UniProtKB-SubCell"/>
</dbReference>
<dbReference type="Pfam" id="PF03023">
    <property type="entry name" value="MurJ"/>
    <property type="match status" value="1"/>
</dbReference>
<evidence type="ECO:0000256" key="8">
    <source>
        <dbReference type="SAM" id="Phobius"/>
    </source>
</evidence>
<keyword evidence="5" id="KW-0573">Peptidoglycan synthesis</keyword>
<keyword evidence="6 8" id="KW-1133">Transmembrane helix</keyword>
<comment type="subcellular location">
    <subcellularLocation>
        <location evidence="1">Cell membrane</location>
        <topology evidence="1">Multi-pass membrane protein</topology>
    </subcellularLocation>
</comment>
<evidence type="ECO:0000256" key="7">
    <source>
        <dbReference type="ARBA" id="ARBA00023136"/>
    </source>
</evidence>
<feature type="transmembrane region" description="Helical" evidence="8">
    <location>
        <begin position="255"/>
        <end position="280"/>
    </location>
</feature>
<name>A0A853EGD6_9ACTO</name>
<dbReference type="GO" id="GO:0009252">
    <property type="term" value="P:peptidoglycan biosynthetic process"/>
    <property type="evidence" value="ECO:0007669"/>
    <property type="project" value="UniProtKB-KW"/>
</dbReference>
<keyword evidence="7 8" id="KW-0472">Membrane</keyword>
<feature type="transmembrane region" description="Helical" evidence="8">
    <location>
        <begin position="67"/>
        <end position="91"/>
    </location>
</feature>
<feature type="transmembrane region" description="Helical" evidence="8">
    <location>
        <begin position="177"/>
        <end position="198"/>
    </location>
</feature>
<feature type="transmembrane region" description="Helical" evidence="8">
    <location>
        <begin position="20"/>
        <end position="37"/>
    </location>
</feature>
<feature type="transmembrane region" description="Helical" evidence="8">
    <location>
        <begin position="300"/>
        <end position="318"/>
    </location>
</feature>
<feature type="transmembrane region" description="Helical" evidence="8">
    <location>
        <begin position="495"/>
        <end position="516"/>
    </location>
</feature>
<dbReference type="AlphaFoldDB" id="A0A853EGD6"/>
<comment type="caution">
    <text evidence="9">The sequence shown here is derived from an EMBL/GenBank/DDBJ whole genome shotgun (WGS) entry which is preliminary data.</text>
</comment>